<evidence type="ECO:0000256" key="1">
    <source>
        <dbReference type="ARBA" id="ARBA00001971"/>
    </source>
</evidence>
<dbReference type="AlphaFoldDB" id="A0A9P9A1W3"/>
<dbReference type="PRINTS" id="PR00385">
    <property type="entry name" value="P450"/>
</dbReference>
<reference evidence="10" key="1">
    <citation type="journal article" date="2021" name="Nat. Commun.">
        <title>Genetic determinants of endophytism in the Arabidopsis root mycobiome.</title>
        <authorList>
            <person name="Mesny F."/>
            <person name="Miyauchi S."/>
            <person name="Thiergart T."/>
            <person name="Pickel B."/>
            <person name="Atanasova L."/>
            <person name="Karlsson M."/>
            <person name="Huettel B."/>
            <person name="Barry K.W."/>
            <person name="Haridas S."/>
            <person name="Chen C."/>
            <person name="Bauer D."/>
            <person name="Andreopoulos W."/>
            <person name="Pangilinan J."/>
            <person name="LaButti K."/>
            <person name="Riley R."/>
            <person name="Lipzen A."/>
            <person name="Clum A."/>
            <person name="Drula E."/>
            <person name="Henrissat B."/>
            <person name="Kohler A."/>
            <person name="Grigoriev I.V."/>
            <person name="Martin F.M."/>
            <person name="Hacquard S."/>
        </authorList>
    </citation>
    <scope>NUCLEOTIDE SEQUENCE</scope>
    <source>
        <strain evidence="10">MPI-SDFR-AT-0073</strain>
    </source>
</reference>
<keyword evidence="7 9" id="KW-0503">Monooxygenase</keyword>
<organism evidence="10 11">
    <name type="scientific">Truncatella angustata</name>
    <dbReference type="NCBI Taxonomy" id="152316"/>
    <lineage>
        <taxon>Eukaryota</taxon>
        <taxon>Fungi</taxon>
        <taxon>Dikarya</taxon>
        <taxon>Ascomycota</taxon>
        <taxon>Pezizomycotina</taxon>
        <taxon>Sordariomycetes</taxon>
        <taxon>Xylariomycetidae</taxon>
        <taxon>Amphisphaeriales</taxon>
        <taxon>Sporocadaceae</taxon>
        <taxon>Truncatella</taxon>
    </lineage>
</organism>
<dbReference type="GO" id="GO:0005506">
    <property type="term" value="F:iron ion binding"/>
    <property type="evidence" value="ECO:0007669"/>
    <property type="project" value="InterPro"/>
</dbReference>
<keyword evidence="4 8" id="KW-0479">Metal-binding</keyword>
<dbReference type="GeneID" id="70135682"/>
<dbReference type="InterPro" id="IPR050364">
    <property type="entry name" value="Cytochrome_P450_fung"/>
</dbReference>
<dbReference type="Pfam" id="PF00067">
    <property type="entry name" value="p450"/>
    <property type="match status" value="1"/>
</dbReference>
<proteinExistence type="inferred from homology"/>
<dbReference type="PRINTS" id="PR00463">
    <property type="entry name" value="EP450I"/>
</dbReference>
<dbReference type="InterPro" id="IPR002401">
    <property type="entry name" value="Cyt_P450_E_grp-I"/>
</dbReference>
<sequence>MALGSGDISPAVVFGALLVLTVWIVQKIFSKRDQLPLPPGPKGLPLVGNLLDLPPSGKLEWQHWLKHKDLYGPISSVNTLGTTIVLIHDKDIAVELLEKRAAKYSGRPHMMFAVELCDYSKLLSFVGYNQYFRDLRKLMAGQLGAKSSMTKLHSAIEFQVRHFLLRTMKHSEQLTENLQGLTGSLLLETLYGYTPSPKVHDPLITMVNKFMYEFGIAAMPGAWLVDIIPWLRYLPDWAPGANFKKIGRQYKKTLQDVARVPVEFTEKQIEAGVASPSFVQGLLENNPNSRERDTIKWAANALYDGGADTTVAALSWFFLAMTLFPEVQQKAREEIDRITGGTRLPSFEDRETLPYVEAVVKETLRWRPIAPLGLPHATDEDDECQGYFIPKGSVVVPAIAWFAKDPGTYHEPEQFKPERFLGPSPEPLSVDYVFGFGRRICPGKHLADANLFLVIAQSLATLDIRKAVDGDSGEVIEPLVEAAPGLIMHPKPYTTSIAPRSEKFAELIKRVEVEHPWKEGDEKMLQGLI</sequence>
<dbReference type="OrthoDB" id="2789670at2759"/>
<evidence type="ECO:0000256" key="3">
    <source>
        <dbReference type="ARBA" id="ARBA00022617"/>
    </source>
</evidence>
<comment type="cofactor">
    <cofactor evidence="1 8">
        <name>heme</name>
        <dbReference type="ChEBI" id="CHEBI:30413"/>
    </cofactor>
</comment>
<dbReference type="GO" id="GO:0004497">
    <property type="term" value="F:monooxygenase activity"/>
    <property type="evidence" value="ECO:0007669"/>
    <property type="project" value="UniProtKB-KW"/>
</dbReference>
<keyword evidence="11" id="KW-1185">Reference proteome</keyword>
<keyword evidence="3 8" id="KW-0349">Heme</keyword>
<evidence type="ECO:0000313" key="10">
    <source>
        <dbReference type="EMBL" id="KAH6657365.1"/>
    </source>
</evidence>
<evidence type="ECO:0000256" key="2">
    <source>
        <dbReference type="ARBA" id="ARBA00010617"/>
    </source>
</evidence>
<dbReference type="PANTHER" id="PTHR46300">
    <property type="entry name" value="P450, PUTATIVE (EUROFUNG)-RELATED-RELATED"/>
    <property type="match status" value="1"/>
</dbReference>
<keyword evidence="6 8" id="KW-0408">Iron</keyword>
<evidence type="ECO:0000313" key="11">
    <source>
        <dbReference type="Proteomes" id="UP000758603"/>
    </source>
</evidence>
<dbReference type="PROSITE" id="PS00086">
    <property type="entry name" value="CYTOCHROME_P450"/>
    <property type="match status" value="1"/>
</dbReference>
<dbReference type="GO" id="GO:0020037">
    <property type="term" value="F:heme binding"/>
    <property type="evidence" value="ECO:0007669"/>
    <property type="project" value="InterPro"/>
</dbReference>
<dbReference type="PANTHER" id="PTHR46300:SF7">
    <property type="entry name" value="P450, PUTATIVE (EUROFUNG)-RELATED"/>
    <property type="match status" value="1"/>
</dbReference>
<comment type="caution">
    <text evidence="10">The sequence shown here is derived from an EMBL/GenBank/DDBJ whole genome shotgun (WGS) entry which is preliminary data.</text>
</comment>
<evidence type="ECO:0000256" key="4">
    <source>
        <dbReference type="ARBA" id="ARBA00022723"/>
    </source>
</evidence>
<dbReference type="EMBL" id="JAGPXC010000002">
    <property type="protein sequence ID" value="KAH6657365.1"/>
    <property type="molecule type" value="Genomic_DNA"/>
</dbReference>
<comment type="similarity">
    <text evidence="2 9">Belongs to the cytochrome P450 family.</text>
</comment>
<keyword evidence="5 9" id="KW-0560">Oxidoreductase</keyword>
<dbReference type="RefSeq" id="XP_045961599.1">
    <property type="nucleotide sequence ID" value="XM_046106791.1"/>
</dbReference>
<dbReference type="Gene3D" id="1.10.630.10">
    <property type="entry name" value="Cytochrome P450"/>
    <property type="match status" value="1"/>
</dbReference>
<dbReference type="GO" id="GO:0016705">
    <property type="term" value="F:oxidoreductase activity, acting on paired donors, with incorporation or reduction of molecular oxygen"/>
    <property type="evidence" value="ECO:0007669"/>
    <property type="project" value="InterPro"/>
</dbReference>
<evidence type="ECO:0000256" key="9">
    <source>
        <dbReference type="RuleBase" id="RU000461"/>
    </source>
</evidence>
<evidence type="ECO:0000256" key="6">
    <source>
        <dbReference type="ARBA" id="ARBA00023004"/>
    </source>
</evidence>
<name>A0A9P9A1W3_9PEZI</name>
<dbReference type="SUPFAM" id="SSF48264">
    <property type="entry name" value="Cytochrome P450"/>
    <property type="match status" value="1"/>
</dbReference>
<gene>
    <name evidence="10" type="ORF">BKA67DRAFT_655637</name>
</gene>
<protein>
    <submittedName>
        <fullName evidence="10">Cytochrome P450</fullName>
    </submittedName>
</protein>
<dbReference type="Proteomes" id="UP000758603">
    <property type="component" value="Unassembled WGS sequence"/>
</dbReference>
<evidence type="ECO:0000256" key="7">
    <source>
        <dbReference type="ARBA" id="ARBA00023033"/>
    </source>
</evidence>
<evidence type="ECO:0000256" key="8">
    <source>
        <dbReference type="PIRSR" id="PIRSR602401-1"/>
    </source>
</evidence>
<evidence type="ECO:0000256" key="5">
    <source>
        <dbReference type="ARBA" id="ARBA00023002"/>
    </source>
</evidence>
<dbReference type="InterPro" id="IPR036396">
    <property type="entry name" value="Cyt_P450_sf"/>
</dbReference>
<feature type="binding site" description="axial binding residue" evidence="8">
    <location>
        <position position="441"/>
    </location>
    <ligand>
        <name>heme</name>
        <dbReference type="ChEBI" id="CHEBI:30413"/>
    </ligand>
    <ligandPart>
        <name>Fe</name>
        <dbReference type="ChEBI" id="CHEBI:18248"/>
    </ligandPart>
</feature>
<dbReference type="CDD" id="cd11065">
    <property type="entry name" value="CYP64-like"/>
    <property type="match status" value="1"/>
</dbReference>
<dbReference type="InterPro" id="IPR001128">
    <property type="entry name" value="Cyt_P450"/>
</dbReference>
<accession>A0A9P9A1W3</accession>
<dbReference type="InterPro" id="IPR017972">
    <property type="entry name" value="Cyt_P450_CS"/>
</dbReference>